<evidence type="ECO:0000256" key="3">
    <source>
        <dbReference type="ARBA" id="ARBA00022475"/>
    </source>
</evidence>
<keyword evidence="8" id="KW-0764">Sulfate transport</keyword>
<evidence type="ECO:0000256" key="9">
    <source>
        <dbReference type="ARBA" id="ARBA00023136"/>
    </source>
</evidence>
<dbReference type="Proteomes" id="UP001168528">
    <property type="component" value="Unassembled WGS sequence"/>
</dbReference>
<evidence type="ECO:0000256" key="10">
    <source>
        <dbReference type="SAM" id="Phobius"/>
    </source>
</evidence>
<keyword evidence="3" id="KW-1003">Cell membrane</keyword>
<keyword evidence="6 10" id="KW-0812">Transmembrane</keyword>
<evidence type="ECO:0000256" key="8">
    <source>
        <dbReference type="ARBA" id="ARBA00023032"/>
    </source>
</evidence>
<dbReference type="PANTHER" id="PTHR37468">
    <property type="entry name" value="SULFATE TRANSPORTER CYSZ"/>
    <property type="match status" value="1"/>
</dbReference>
<evidence type="ECO:0000256" key="4">
    <source>
        <dbReference type="ARBA" id="ARBA00022519"/>
    </source>
</evidence>
<keyword evidence="7 10" id="KW-1133">Transmembrane helix</keyword>
<feature type="transmembrane region" description="Helical" evidence="10">
    <location>
        <begin position="27"/>
        <end position="53"/>
    </location>
</feature>
<dbReference type="Pfam" id="PF07264">
    <property type="entry name" value="EI24"/>
    <property type="match status" value="1"/>
</dbReference>
<evidence type="ECO:0000256" key="2">
    <source>
        <dbReference type="ARBA" id="ARBA00022448"/>
    </source>
</evidence>
<keyword evidence="12" id="KW-1185">Reference proteome</keyword>
<dbReference type="RefSeq" id="WP_302038184.1">
    <property type="nucleotide sequence ID" value="NZ_JAUKPO010000007.1"/>
</dbReference>
<feature type="transmembrane region" description="Helical" evidence="10">
    <location>
        <begin position="73"/>
        <end position="91"/>
    </location>
</feature>
<dbReference type="PANTHER" id="PTHR37468:SF1">
    <property type="entry name" value="SULFATE TRANSPORTER CYSZ"/>
    <property type="match status" value="1"/>
</dbReference>
<keyword evidence="2" id="KW-0813">Transport</keyword>
<evidence type="ECO:0000256" key="5">
    <source>
        <dbReference type="ARBA" id="ARBA00022605"/>
    </source>
</evidence>
<keyword evidence="4" id="KW-0997">Cell inner membrane</keyword>
<dbReference type="InterPro" id="IPR059112">
    <property type="entry name" value="CysZ/EI24"/>
</dbReference>
<gene>
    <name evidence="11" type="ORF">Q0590_14010</name>
</gene>
<proteinExistence type="predicted"/>
<name>A0ABT8R618_9BACT</name>
<feature type="transmembrane region" description="Helical" evidence="10">
    <location>
        <begin position="144"/>
        <end position="163"/>
    </location>
</feature>
<sequence length="253" mass="28113">MLKEIGLGFSTYFQALSFIQANRLWKYVIIPALLNVLLFVGATVLVWQFTGFISTWIIDITNLDTVSGETGNVLEWIVSALITIISFFIYFKLYRYTILFLSAPALALLAEKTQEILTGITHPFNSAQLIKDVVRGLGITLKNLIKELAFTIPLYLLALIPLITPFATVAILLIESYFVGFSMIDYRNEFRRLSARESNRIIKKHRGLAVGNGLAFNLLLLLPIIGVLLAPPLGAVAAGLASNQVLDKEPNLR</sequence>
<evidence type="ECO:0000256" key="6">
    <source>
        <dbReference type="ARBA" id="ARBA00022692"/>
    </source>
</evidence>
<dbReference type="InterPro" id="IPR050480">
    <property type="entry name" value="CysZ-like"/>
</dbReference>
<evidence type="ECO:0000313" key="11">
    <source>
        <dbReference type="EMBL" id="MDO1447379.1"/>
    </source>
</evidence>
<keyword evidence="5" id="KW-0028">Amino-acid biosynthesis</keyword>
<comment type="subcellular location">
    <subcellularLocation>
        <location evidence="1">Membrane</location>
        <topology evidence="1">Multi-pass membrane protein</topology>
    </subcellularLocation>
</comment>
<reference evidence="11" key="1">
    <citation type="submission" date="2023-07" db="EMBL/GenBank/DDBJ databases">
        <title>The genome sequence of Rhodocytophaga aerolata KACC 12507.</title>
        <authorList>
            <person name="Zhang X."/>
        </authorList>
    </citation>
    <scope>NUCLEOTIDE SEQUENCE</scope>
    <source>
        <strain evidence="11">KACC 12507</strain>
    </source>
</reference>
<dbReference type="EMBL" id="JAUKPO010000007">
    <property type="protein sequence ID" value="MDO1447379.1"/>
    <property type="molecule type" value="Genomic_DNA"/>
</dbReference>
<keyword evidence="9 10" id="KW-0472">Membrane</keyword>
<protein>
    <submittedName>
        <fullName evidence="11">EI24 domain-containing protein</fullName>
    </submittedName>
</protein>
<organism evidence="11 12">
    <name type="scientific">Rhodocytophaga aerolata</name>
    <dbReference type="NCBI Taxonomy" id="455078"/>
    <lineage>
        <taxon>Bacteria</taxon>
        <taxon>Pseudomonadati</taxon>
        <taxon>Bacteroidota</taxon>
        <taxon>Cytophagia</taxon>
        <taxon>Cytophagales</taxon>
        <taxon>Rhodocytophagaceae</taxon>
        <taxon>Rhodocytophaga</taxon>
    </lineage>
</organism>
<feature type="transmembrane region" description="Helical" evidence="10">
    <location>
        <begin position="207"/>
        <end position="230"/>
    </location>
</feature>
<evidence type="ECO:0000313" key="12">
    <source>
        <dbReference type="Proteomes" id="UP001168528"/>
    </source>
</evidence>
<accession>A0ABT8R618</accession>
<evidence type="ECO:0000256" key="1">
    <source>
        <dbReference type="ARBA" id="ARBA00004141"/>
    </source>
</evidence>
<comment type="caution">
    <text evidence="11">The sequence shown here is derived from an EMBL/GenBank/DDBJ whole genome shotgun (WGS) entry which is preliminary data.</text>
</comment>
<evidence type="ECO:0000256" key="7">
    <source>
        <dbReference type="ARBA" id="ARBA00022989"/>
    </source>
</evidence>